<sequence>GEQSRGSYRWKEGKPSGEQSRGSYRWKEGKPSVALIK</sequence>
<reference evidence="2" key="1">
    <citation type="journal article" date="2004" name="Nature">
        <title>Genome duplication in the teleost fish Tetraodon nigroviridis reveals the early vertebrate proto-karyotype.</title>
        <authorList>
            <person name="Jaillon O."/>
            <person name="Aury J.-M."/>
            <person name="Brunet F."/>
            <person name="Petit J.-L."/>
            <person name="Stange-Thomann N."/>
            <person name="Mauceli E."/>
            <person name="Bouneau L."/>
            <person name="Fischer C."/>
            <person name="Ozouf-Costaz C."/>
            <person name="Bernot A."/>
            <person name="Nicaud S."/>
            <person name="Jaffe D."/>
            <person name="Fisher S."/>
            <person name="Lutfalla G."/>
            <person name="Dossat C."/>
            <person name="Segurens B."/>
            <person name="Dasilva C."/>
            <person name="Salanoubat M."/>
            <person name="Levy M."/>
            <person name="Boudet N."/>
            <person name="Castellano S."/>
            <person name="Anthouard V."/>
            <person name="Jubin C."/>
            <person name="Castelli V."/>
            <person name="Katinka M."/>
            <person name="Vacherie B."/>
            <person name="Biemont C."/>
            <person name="Skalli Z."/>
            <person name="Cattolico L."/>
            <person name="Poulain J."/>
            <person name="De Berardinis V."/>
            <person name="Cruaud C."/>
            <person name="Duprat S."/>
            <person name="Brottier P."/>
            <person name="Coutanceau J.-P."/>
            <person name="Gouzy J."/>
            <person name="Parra G."/>
            <person name="Lardier G."/>
            <person name="Chapple C."/>
            <person name="McKernan K.J."/>
            <person name="McEwan P."/>
            <person name="Bosak S."/>
            <person name="Kellis M."/>
            <person name="Volff J.-N."/>
            <person name="Guigo R."/>
            <person name="Zody M.C."/>
            <person name="Mesirov J."/>
            <person name="Lindblad-Toh K."/>
            <person name="Birren B."/>
            <person name="Nusbaum C."/>
            <person name="Kahn D."/>
            <person name="Robinson-Rechavi M."/>
            <person name="Laudet V."/>
            <person name="Schachter V."/>
            <person name="Quetier F."/>
            <person name="Saurin W."/>
            <person name="Scarpelli C."/>
            <person name="Wincker P."/>
            <person name="Lander E.S."/>
            <person name="Weissenbach J."/>
            <person name="Roest Crollius H."/>
        </authorList>
    </citation>
    <scope>NUCLEOTIDE SEQUENCE [LARGE SCALE GENOMIC DNA]</scope>
</reference>
<name>Q4RGZ3_TETNG</name>
<protein>
    <submittedName>
        <fullName evidence="2">(spotted green pufferfish) hypothetical protein</fullName>
    </submittedName>
</protein>
<dbReference type="KEGG" id="tng:GSTEN00034589G001"/>
<dbReference type="EMBL" id="CAAE01015082">
    <property type="protein sequence ID" value="CAG12339.1"/>
    <property type="molecule type" value="Genomic_DNA"/>
</dbReference>
<reference evidence="2" key="2">
    <citation type="submission" date="2004-02" db="EMBL/GenBank/DDBJ databases">
        <authorList>
            <consortium name="Genoscope"/>
            <consortium name="Whitehead Institute Centre for Genome Research"/>
        </authorList>
    </citation>
    <scope>NUCLEOTIDE SEQUENCE</scope>
</reference>
<evidence type="ECO:0000313" key="2">
    <source>
        <dbReference type="EMBL" id="CAG12339.1"/>
    </source>
</evidence>
<proteinExistence type="predicted"/>
<feature type="region of interest" description="Disordered" evidence="1">
    <location>
        <begin position="1"/>
        <end position="37"/>
    </location>
</feature>
<gene>
    <name evidence="2" type="ORF">GSTENG00034589001</name>
</gene>
<organism evidence="2">
    <name type="scientific">Tetraodon nigroviridis</name>
    <name type="common">Spotted green pufferfish</name>
    <name type="synonym">Chelonodon nigroviridis</name>
    <dbReference type="NCBI Taxonomy" id="99883"/>
    <lineage>
        <taxon>Eukaryota</taxon>
        <taxon>Metazoa</taxon>
        <taxon>Chordata</taxon>
        <taxon>Craniata</taxon>
        <taxon>Vertebrata</taxon>
        <taxon>Euteleostomi</taxon>
        <taxon>Actinopterygii</taxon>
        <taxon>Neopterygii</taxon>
        <taxon>Teleostei</taxon>
        <taxon>Neoteleostei</taxon>
        <taxon>Acanthomorphata</taxon>
        <taxon>Eupercaria</taxon>
        <taxon>Tetraodontiformes</taxon>
        <taxon>Tetradontoidea</taxon>
        <taxon>Tetraodontidae</taxon>
        <taxon>Tetraodon</taxon>
    </lineage>
</organism>
<evidence type="ECO:0000256" key="1">
    <source>
        <dbReference type="SAM" id="MobiDB-lite"/>
    </source>
</evidence>
<comment type="caution">
    <text evidence="2">The sequence shown here is derived from an EMBL/GenBank/DDBJ whole genome shotgun (WGS) entry which is preliminary data.</text>
</comment>
<dbReference type="AlphaFoldDB" id="Q4RGZ3"/>
<feature type="non-terminal residue" evidence="2">
    <location>
        <position position="1"/>
    </location>
</feature>
<accession>Q4RGZ3</accession>